<evidence type="ECO:0000256" key="1">
    <source>
        <dbReference type="SAM" id="MobiDB-lite"/>
    </source>
</evidence>
<organism evidence="2 3">
    <name type="scientific">Streptomyces ambofaciens (strain ATCC 23877 / 3486 / DSM 40053 / JCM 4204 / NBRC 12836 / NRRL B-2516)</name>
    <dbReference type="NCBI Taxonomy" id="278992"/>
    <lineage>
        <taxon>Bacteria</taxon>
        <taxon>Bacillati</taxon>
        <taxon>Actinomycetota</taxon>
        <taxon>Actinomycetes</taxon>
        <taxon>Kitasatosporales</taxon>
        <taxon>Streptomycetaceae</taxon>
        <taxon>Streptomyces</taxon>
    </lineage>
</organism>
<feature type="compositionally biased region" description="Polar residues" evidence="1">
    <location>
        <begin position="43"/>
        <end position="56"/>
    </location>
</feature>
<reference evidence="3" key="1">
    <citation type="journal article" date="2015" name="J. Biotechnol.">
        <title>Complete genome sequence of Streptomyces ambofaciens ATCC 23877, the spiramycin producer.</title>
        <authorList>
            <person name="Thibessard A."/>
            <person name="Haas D."/>
            <person name="Gerbaud C."/>
            <person name="Aigle B."/>
            <person name="Lautru S."/>
            <person name="Pernodet J.L."/>
            <person name="Leblond P."/>
        </authorList>
    </citation>
    <scope>NUCLEOTIDE SEQUENCE [LARGE SCALE GENOMIC DNA]</scope>
    <source>
        <strain evidence="3">ATCC 23877 / 3486 / DSM 40053 / JCM 4204 / NBRC 12836 / NRRL B-2516</strain>
    </source>
</reference>
<name>A0A0K2AW27_STRA7</name>
<evidence type="ECO:0000313" key="2">
    <source>
        <dbReference type="EMBL" id="AKZ57101.1"/>
    </source>
</evidence>
<dbReference type="Proteomes" id="UP000061018">
    <property type="component" value="Chromosome"/>
</dbReference>
<dbReference type="EMBL" id="CP012382">
    <property type="protein sequence ID" value="AKZ57101.1"/>
    <property type="molecule type" value="Genomic_DNA"/>
</dbReference>
<sequence length="56" mass="6129">MPELQSQKHHIGKPLTSRRRGSYNTTPHVKAMIGTLFRAPSRPSGNRISANDASAT</sequence>
<accession>A0A0K2AW27</accession>
<dbReference type="AlphaFoldDB" id="A0A0K2AW27"/>
<proteinExistence type="predicted"/>
<feature type="region of interest" description="Disordered" evidence="1">
    <location>
        <begin position="1"/>
        <end position="56"/>
    </location>
</feature>
<feature type="compositionally biased region" description="Basic residues" evidence="1">
    <location>
        <begin position="7"/>
        <end position="21"/>
    </location>
</feature>
<evidence type="ECO:0000313" key="3">
    <source>
        <dbReference type="Proteomes" id="UP000061018"/>
    </source>
</evidence>
<protein>
    <submittedName>
        <fullName evidence="2">Uncharacterized protein</fullName>
    </submittedName>
</protein>
<gene>
    <name evidence="2" type="ORF">SAM23877_4056</name>
</gene>
<dbReference type="KEGG" id="samb:SAM23877_4056"/>